<dbReference type="Proteomes" id="UP000186804">
    <property type="component" value="Unassembled WGS sequence"/>
</dbReference>
<reference evidence="2 3" key="1">
    <citation type="submission" date="2016-10" db="EMBL/GenBank/DDBJ databases">
        <title>Reductive evolution of mitochondrial metabolism and differential evolution of invasion-related proteins in Cryptosporidium.</title>
        <authorList>
            <person name="Liu S."/>
            <person name="Roellig D.M."/>
            <person name="Guo Y."/>
            <person name="Li N."/>
            <person name="Frace M.A."/>
            <person name="Tang K."/>
            <person name="Zhang L."/>
            <person name="Feng Y."/>
            <person name="Xiao L."/>
        </authorList>
    </citation>
    <scope>NUCLEOTIDE SEQUENCE [LARGE SCALE GENOMIC DNA]</scope>
    <source>
        <strain evidence="2">30847</strain>
    </source>
</reference>
<comment type="caution">
    <text evidence="2">The sequence shown here is derived from an EMBL/GenBank/DDBJ whole genome shotgun (WGS) entry which is preliminary data.</text>
</comment>
<evidence type="ECO:0000256" key="1">
    <source>
        <dbReference type="SAM" id="MobiDB-lite"/>
    </source>
</evidence>
<proteinExistence type="predicted"/>
<feature type="region of interest" description="Disordered" evidence="1">
    <location>
        <begin position="642"/>
        <end position="667"/>
    </location>
</feature>
<dbReference type="VEuPathDB" id="CryptoDB:cand_031440"/>
<dbReference type="RefSeq" id="XP_067066862.1">
    <property type="nucleotide sequence ID" value="XM_067213370.1"/>
</dbReference>
<evidence type="ECO:0000313" key="2">
    <source>
        <dbReference type="EMBL" id="OII71965.1"/>
    </source>
</evidence>
<accession>A0A1J4MGH8</accession>
<sequence length="1474" mass="168699">MRNISSYTEKIGKVNNSIINTFIDESDFEESQYTKNTVQKSELNGKLDASNIQESFTVLSALNDPAELPIEIEEVCGVAKQSHVLELSSNNTNSEQVTKRSINFLLPNIGLDTVTKLGDKSYEYSGGGEWKPMSPSLRWQRSMASQNAAIMSSSLSMQRGKMNSPNIIRELENELEKTKGTIILNSTGEKFYDYNSGKYRKAKAVWTDEPLKPILYKTQTDKKSNIYKNSEITRSTTNNSKNSISNIIYSNMDVPEAKMKTMGKFGNIKVPIRSTYSMMTFAAEKAKNSQSEKDSKIELDILNMIDPMQDKILDKTLLNDKSAMSTMESIPENIPIESSKFSNNNEILYKSYINEELRKKILGKKLKSGDIKVQEAFDKKEIEQIKTKFEKKYGVTLNNEIDLEVVSESLISAEKFKKHINVTKQLETLKTSIGWFDCQDYKENEDLQYIIKNDASEKRSKEKESLINRIIDNTTSYPCFDEVLFQNSFRVQDPSRCNKVTQITLSQDATTVPDSTEILLGIHKKQYTPPISDKLPTGLPAHIQDPRIVWKQEFQSIPYDSIANLVSKIDHGTWDEIENDLIINSFTSMGLKSYLTFKSHSSINLREFAHNSLYSLETPINVSPSPLPPLASPNGTCKLDTNTAKPSTNPSTAMKSNYLTPSTASQLPTTGKSQIDVTINYIPEYETFEMKLWKNYNYPLHVANTGKIKKYKLGKFDKFKPITMNQLVGMADMWQKEIDIQTTEQKKGLELLEGAHEESVSADTYIEKLTSVIFDEYTKLDKKDLNNLFDVLVPNNVSTIPKSSVTPKAKYDEFGYGKMGIVPGRSALYSFKDMNYPGRRNMKEDLSFGRRRRQMKVGGFKDEKGALSSTLQNKRNVTPDKYTNKNALIVDLDEYATDEESSISQSILHKIKKPHLLTHKDLDRNEFEQIDQETELYEDDISVLDEYYDEEDEYISDLDESVDYHTICRSIDVAEWEPTNLILTRVLFKSMKSIYVTLATVFFRNFKSKYRIEIYELGEHTIIVWIDRDRIKFKERLLSCFTLKQDKLKVKGGIYFTPDAVISPIEPCADIPGNFVFQVSGVSLAHILLRNEPRKKLEIIEEFTSQVNLRKEVSFYDSEDSNSIKEDIKQVDKKKSIHGGLEINTENDKIAKGINIKSLVPAMNSNEITGNNTIAILTTDIKLQGLMPIALKGEPKITVRFSLRRDRLVLWRSVRCQIWRCQYIDLCYKYNLIPAKKIVSYITNAFSRVRHGAPLDMSGIPYQYEIFSHCLNIALVHQEPKEISFRGCYMNDEGLSQIFILLKQFKSTFKLDFGMNDLTIKSAPLVLEIVRNSKCKKLSLDFNHFGPSKTKRDFAQFLRHLLFSCEIKVLNFSRNRINGRCIDFFDTIIGSFPFRNKTLEKLIWCSNDNTQPEIETLVLALQPICISLNMVVVGGNPIERVDAIKRRFKPIQMSMEDLTVAYLKAEEREPLDHD</sequence>
<dbReference type="EMBL" id="LRBS01000120">
    <property type="protein sequence ID" value="OII71965.1"/>
    <property type="molecule type" value="Genomic_DNA"/>
</dbReference>
<organism evidence="2 3">
    <name type="scientific">Cryptosporidium andersoni</name>
    <dbReference type="NCBI Taxonomy" id="117008"/>
    <lineage>
        <taxon>Eukaryota</taxon>
        <taxon>Sar</taxon>
        <taxon>Alveolata</taxon>
        <taxon>Apicomplexa</taxon>
        <taxon>Conoidasida</taxon>
        <taxon>Coccidia</taxon>
        <taxon>Eucoccidiorida</taxon>
        <taxon>Eimeriorina</taxon>
        <taxon>Cryptosporidiidae</taxon>
        <taxon>Cryptosporidium</taxon>
    </lineage>
</organism>
<gene>
    <name evidence="2" type="ORF">cand_031440</name>
</gene>
<name>A0A1J4MGH8_9CRYT</name>
<evidence type="ECO:0000313" key="3">
    <source>
        <dbReference type="Proteomes" id="UP000186804"/>
    </source>
</evidence>
<dbReference type="SUPFAM" id="SSF52047">
    <property type="entry name" value="RNI-like"/>
    <property type="match status" value="1"/>
</dbReference>
<dbReference type="OrthoDB" id="341587at2759"/>
<keyword evidence="3" id="KW-1185">Reference proteome</keyword>
<dbReference type="Gene3D" id="3.80.10.10">
    <property type="entry name" value="Ribonuclease Inhibitor"/>
    <property type="match status" value="1"/>
</dbReference>
<dbReference type="InterPro" id="IPR032675">
    <property type="entry name" value="LRR_dom_sf"/>
</dbReference>
<protein>
    <submittedName>
        <fullName evidence="2">Uncharacterized protein</fullName>
    </submittedName>
</protein>
<dbReference type="GeneID" id="92367328"/>